<evidence type="ECO:0000313" key="1">
    <source>
        <dbReference type="EMBL" id="MED6251337.1"/>
    </source>
</evidence>
<name>A0ABU7BL00_9TELE</name>
<evidence type="ECO:0000313" key="2">
    <source>
        <dbReference type="Proteomes" id="UP001345963"/>
    </source>
</evidence>
<feature type="non-terminal residue" evidence="1">
    <location>
        <position position="92"/>
    </location>
</feature>
<sequence length="92" mass="10555">MAITKTQRSKEEQLLLILKSIVANYIPLQCLIMASYSWRLSVPMVHQLVLQVPFPRMFYTAKGSLNRHLNVVEGFECSNDPRGYVVWGFNAP</sequence>
<dbReference type="Proteomes" id="UP001345963">
    <property type="component" value="Unassembled WGS sequence"/>
</dbReference>
<dbReference type="EMBL" id="JAHUTI010059736">
    <property type="protein sequence ID" value="MED6251337.1"/>
    <property type="molecule type" value="Genomic_DNA"/>
</dbReference>
<proteinExistence type="predicted"/>
<gene>
    <name evidence="1" type="ORF">ATANTOWER_028737</name>
</gene>
<organism evidence="1 2">
    <name type="scientific">Ataeniobius toweri</name>
    <dbReference type="NCBI Taxonomy" id="208326"/>
    <lineage>
        <taxon>Eukaryota</taxon>
        <taxon>Metazoa</taxon>
        <taxon>Chordata</taxon>
        <taxon>Craniata</taxon>
        <taxon>Vertebrata</taxon>
        <taxon>Euteleostomi</taxon>
        <taxon>Actinopterygii</taxon>
        <taxon>Neopterygii</taxon>
        <taxon>Teleostei</taxon>
        <taxon>Neoteleostei</taxon>
        <taxon>Acanthomorphata</taxon>
        <taxon>Ovalentaria</taxon>
        <taxon>Atherinomorphae</taxon>
        <taxon>Cyprinodontiformes</taxon>
        <taxon>Goodeidae</taxon>
        <taxon>Ataeniobius</taxon>
    </lineage>
</organism>
<reference evidence="1 2" key="1">
    <citation type="submission" date="2021-07" db="EMBL/GenBank/DDBJ databases">
        <authorList>
            <person name="Palmer J.M."/>
        </authorList>
    </citation>
    <scope>NUCLEOTIDE SEQUENCE [LARGE SCALE GENOMIC DNA]</scope>
    <source>
        <strain evidence="1 2">AT_MEX2019</strain>
        <tissue evidence="1">Muscle</tissue>
    </source>
</reference>
<comment type="caution">
    <text evidence="1">The sequence shown here is derived from an EMBL/GenBank/DDBJ whole genome shotgun (WGS) entry which is preliminary data.</text>
</comment>
<keyword evidence="2" id="KW-1185">Reference proteome</keyword>
<protein>
    <submittedName>
        <fullName evidence="1">Uncharacterized protein</fullName>
    </submittedName>
</protein>
<accession>A0ABU7BL00</accession>